<dbReference type="AlphaFoldDB" id="A0A1F4UK67"/>
<evidence type="ECO:0000313" key="3">
    <source>
        <dbReference type="Proteomes" id="UP000178615"/>
    </source>
</evidence>
<gene>
    <name evidence="2" type="ORF">A2V49_00835</name>
</gene>
<accession>A0A1F4UK67</accession>
<reference evidence="2 3" key="1">
    <citation type="journal article" date="2016" name="Nat. Commun.">
        <title>Thousands of microbial genomes shed light on interconnected biogeochemical processes in an aquifer system.</title>
        <authorList>
            <person name="Anantharaman K."/>
            <person name="Brown C.T."/>
            <person name="Hug L.A."/>
            <person name="Sharon I."/>
            <person name="Castelle C.J."/>
            <person name="Probst A.J."/>
            <person name="Thomas B.C."/>
            <person name="Singh A."/>
            <person name="Wilkins M.J."/>
            <person name="Karaoz U."/>
            <person name="Brodie E.L."/>
            <person name="Williams K.H."/>
            <person name="Hubbard S.S."/>
            <person name="Banfield J.F."/>
        </authorList>
    </citation>
    <scope>NUCLEOTIDE SEQUENCE [LARGE SCALE GENOMIC DNA]</scope>
</reference>
<keyword evidence="1" id="KW-1133">Transmembrane helix</keyword>
<keyword evidence="1" id="KW-0812">Transmembrane</keyword>
<sequence>MKKILWYSFVRFLIAVIVYIPASLVAFKVLKTKSVITLPPWNELTLVFVFLMLFLLVLNAYSIVLMSEIYSNKWNAPFSCVVTAILDHKLFDYKDWRVWETEEFKKWYNLHEFEKHCIEPTKKIKTK</sequence>
<name>A0A1F4UK67_UNCKA</name>
<feature type="transmembrane region" description="Helical" evidence="1">
    <location>
        <begin position="45"/>
        <end position="64"/>
    </location>
</feature>
<dbReference type="Proteomes" id="UP000178615">
    <property type="component" value="Unassembled WGS sequence"/>
</dbReference>
<evidence type="ECO:0000256" key="1">
    <source>
        <dbReference type="SAM" id="Phobius"/>
    </source>
</evidence>
<organism evidence="2 3">
    <name type="scientific">candidate division WWE3 bacterium RBG_19FT_COMBO_34_6</name>
    <dbReference type="NCBI Taxonomy" id="1802612"/>
    <lineage>
        <taxon>Bacteria</taxon>
        <taxon>Katanobacteria</taxon>
    </lineage>
</organism>
<evidence type="ECO:0000313" key="2">
    <source>
        <dbReference type="EMBL" id="OGC45337.1"/>
    </source>
</evidence>
<protein>
    <submittedName>
        <fullName evidence="2">Uncharacterized protein</fullName>
    </submittedName>
</protein>
<keyword evidence="1" id="KW-0472">Membrane</keyword>
<proteinExistence type="predicted"/>
<dbReference type="EMBL" id="MEUV01000042">
    <property type="protein sequence ID" value="OGC45337.1"/>
    <property type="molecule type" value="Genomic_DNA"/>
</dbReference>
<feature type="transmembrane region" description="Helical" evidence="1">
    <location>
        <begin position="12"/>
        <end position="30"/>
    </location>
</feature>
<comment type="caution">
    <text evidence="2">The sequence shown here is derived from an EMBL/GenBank/DDBJ whole genome shotgun (WGS) entry which is preliminary data.</text>
</comment>